<dbReference type="RefSeq" id="WP_085934991.1">
    <property type="nucleotide sequence ID" value="NZ_FUWJ01000003.1"/>
</dbReference>
<dbReference type="NCBIfam" id="NF007504">
    <property type="entry name" value="PRK10098.1"/>
    <property type="match status" value="1"/>
</dbReference>
<dbReference type="SUPFAM" id="SSF89733">
    <property type="entry name" value="L-sulfolactate dehydrogenase-like"/>
    <property type="match status" value="1"/>
</dbReference>
<dbReference type="Proteomes" id="UP000190092">
    <property type="component" value="Unassembled WGS sequence"/>
</dbReference>
<dbReference type="PANTHER" id="PTHR11091">
    <property type="entry name" value="OXIDOREDUCTASE-RELATED"/>
    <property type="match status" value="1"/>
</dbReference>
<dbReference type="PANTHER" id="PTHR11091:SF0">
    <property type="entry name" value="MALATE DEHYDROGENASE"/>
    <property type="match status" value="1"/>
</dbReference>
<organism evidence="3 4">
    <name type="scientific">Enhydrobacter aerosaccus</name>
    <dbReference type="NCBI Taxonomy" id="225324"/>
    <lineage>
        <taxon>Bacteria</taxon>
        <taxon>Pseudomonadati</taxon>
        <taxon>Pseudomonadota</taxon>
        <taxon>Alphaproteobacteria</taxon>
        <taxon>Hyphomicrobiales</taxon>
        <taxon>Enhydrobacter</taxon>
    </lineage>
</organism>
<sequence>MVGQSGVGEIRIKPDRLHAFTVAICRADGSSAEEAKLVADQLVLANLFGHDSHGVGMMPSYIQNTTTGRCIRNHHATIVKDNGAVIVIDGGAGYGQVIAKEAMDIGIERATKHGVCVVGLTNSHHIGRIGHWAEQCARAGLVSTHWVNVHGHKSLVAPFAGAEARFTTNPYCTAIPRKGHEPIVLDFATSQVAMGKVRVANNKKVEMESGLLIDAEGRPTVDPAVMYNSPYGAILPFGLHKGGGLAVICDLLAGALTGGRTHSPRTIKKDGHDIINNMLSVIIDPETMGGTEFFEDEVETFFKWVKSARPQPGVEEVLMPGEPERARRQDREKNGIPIDTTTWQQLLDVARKVRVNDTEIPHVTST</sequence>
<dbReference type="GO" id="GO:0016491">
    <property type="term" value="F:oxidoreductase activity"/>
    <property type="evidence" value="ECO:0007669"/>
    <property type="project" value="UniProtKB-KW"/>
</dbReference>
<dbReference type="STRING" id="225324.SAMN02745126_03304"/>
<evidence type="ECO:0000256" key="2">
    <source>
        <dbReference type="ARBA" id="ARBA00023002"/>
    </source>
</evidence>
<gene>
    <name evidence="3" type="ORF">SAMN02745126_03304</name>
</gene>
<proteinExistence type="inferred from homology"/>
<accession>A0A1T4QMD4</accession>
<dbReference type="EMBL" id="FUWJ01000003">
    <property type="protein sequence ID" value="SKA04631.1"/>
    <property type="molecule type" value="Genomic_DNA"/>
</dbReference>
<dbReference type="Gene3D" id="3.30.1370.60">
    <property type="entry name" value="Hypothetical oxidoreductase yiak, domain 2"/>
    <property type="match status" value="1"/>
</dbReference>
<dbReference type="InterPro" id="IPR043143">
    <property type="entry name" value="Mal/L-sulf/L-lact_DH-like_NADP"/>
</dbReference>
<evidence type="ECO:0000313" key="4">
    <source>
        <dbReference type="Proteomes" id="UP000190092"/>
    </source>
</evidence>
<reference evidence="4" key="1">
    <citation type="submission" date="2017-02" db="EMBL/GenBank/DDBJ databases">
        <authorList>
            <person name="Varghese N."/>
            <person name="Submissions S."/>
        </authorList>
    </citation>
    <scope>NUCLEOTIDE SEQUENCE [LARGE SCALE GENOMIC DNA]</scope>
    <source>
        <strain evidence="4">ATCC 27094</strain>
    </source>
</reference>
<evidence type="ECO:0000256" key="1">
    <source>
        <dbReference type="ARBA" id="ARBA00006056"/>
    </source>
</evidence>
<name>A0A1T4QMD4_9HYPH</name>
<keyword evidence="2" id="KW-0560">Oxidoreductase</keyword>
<dbReference type="AlphaFoldDB" id="A0A1T4QMD4"/>
<dbReference type="InterPro" id="IPR036111">
    <property type="entry name" value="Mal/L-sulfo/L-lacto_DH-like_sf"/>
</dbReference>
<protein>
    <submittedName>
        <fullName evidence="3">Uncharacterized oxidoreductase</fullName>
    </submittedName>
</protein>
<evidence type="ECO:0000313" key="3">
    <source>
        <dbReference type="EMBL" id="SKA04631.1"/>
    </source>
</evidence>
<dbReference type="Pfam" id="PF02615">
    <property type="entry name" value="Ldh_2"/>
    <property type="match status" value="1"/>
</dbReference>
<dbReference type="OrthoDB" id="9811519at2"/>
<dbReference type="InterPro" id="IPR043144">
    <property type="entry name" value="Mal/L-sulf/L-lact_DH-like_ah"/>
</dbReference>
<dbReference type="InterPro" id="IPR003767">
    <property type="entry name" value="Malate/L-lactate_DH-like"/>
</dbReference>
<dbReference type="Gene3D" id="1.10.1530.10">
    <property type="match status" value="1"/>
</dbReference>
<comment type="similarity">
    <text evidence="1">Belongs to the LDH2/MDH2 oxidoreductase family.</text>
</comment>
<keyword evidence="4" id="KW-1185">Reference proteome</keyword>